<gene>
    <name evidence="2" type="ORF">G3580_01315</name>
</gene>
<evidence type="ECO:0000256" key="1">
    <source>
        <dbReference type="SAM" id="SignalP"/>
    </source>
</evidence>
<organism evidence="2 3">
    <name type="scientific">Nitrogeniibacter mangrovi</name>
    <dbReference type="NCBI Taxonomy" id="2016596"/>
    <lineage>
        <taxon>Bacteria</taxon>
        <taxon>Pseudomonadati</taxon>
        <taxon>Pseudomonadota</taxon>
        <taxon>Betaproteobacteria</taxon>
        <taxon>Rhodocyclales</taxon>
        <taxon>Zoogloeaceae</taxon>
        <taxon>Nitrogeniibacter</taxon>
    </lineage>
</organism>
<dbReference type="KEGG" id="azq:G3580_01315"/>
<protein>
    <submittedName>
        <fullName evidence="2">DUF4197 domain-containing protein</fullName>
    </submittedName>
</protein>
<dbReference type="Proteomes" id="UP000501991">
    <property type="component" value="Chromosome"/>
</dbReference>
<dbReference type="RefSeq" id="WP_173763553.1">
    <property type="nucleotide sequence ID" value="NZ_CP048836.1"/>
</dbReference>
<dbReference type="EMBL" id="CP048836">
    <property type="protein sequence ID" value="QID16385.1"/>
    <property type="molecule type" value="Genomic_DNA"/>
</dbReference>
<evidence type="ECO:0000313" key="3">
    <source>
        <dbReference type="Proteomes" id="UP000501991"/>
    </source>
</evidence>
<evidence type="ECO:0000313" key="2">
    <source>
        <dbReference type="EMBL" id="QID16385.1"/>
    </source>
</evidence>
<dbReference type="AlphaFoldDB" id="A0A6C1B0G3"/>
<name>A0A6C1B0G3_9RHOO</name>
<proteinExistence type="predicted"/>
<dbReference type="Pfam" id="PF13852">
    <property type="entry name" value="DUF4197"/>
    <property type="match status" value="1"/>
</dbReference>
<keyword evidence="1" id="KW-0732">Signal</keyword>
<reference evidence="2 3" key="1">
    <citation type="submission" date="2020-02" db="EMBL/GenBank/DDBJ databases">
        <title>Nitrogenibacter mangrovi gen. nov., sp. nov. isolated from mangrove sediment, a denitrifying betaproteobacterium.</title>
        <authorList>
            <person name="Liao H."/>
            <person name="Tian Y."/>
        </authorList>
    </citation>
    <scope>NUCLEOTIDE SEQUENCE [LARGE SCALE GENOMIC DNA]</scope>
    <source>
        <strain evidence="2 3">M9-3-2</strain>
    </source>
</reference>
<accession>A0A6C1B0G3</accession>
<sequence length="226" mass="24036">MRAIVRALCVFLISAPAFAGALDLLSNAQATGGLKEALQQGAEAAVSQLGTKGGFLNNAKVRIPLPNALEKTRPLLKMMGKSDELDELQTAMNRAAEAAVPEAKDLLVSAVKQMSVDDAKKILTGGDNSVTQYFESKTRAALTERFLPVVSKQTDRLSLANQYNKVAGKVAKAGLLKGDETSVETFVTAKALDGLYATIAEQEREIRANPMQAAGSLAKKVFEAIK</sequence>
<dbReference type="InterPro" id="IPR025245">
    <property type="entry name" value="DUF4197"/>
</dbReference>
<feature type="chain" id="PRO_5025443915" evidence="1">
    <location>
        <begin position="20"/>
        <end position="226"/>
    </location>
</feature>
<keyword evidence="3" id="KW-1185">Reference proteome</keyword>
<feature type="signal peptide" evidence="1">
    <location>
        <begin position="1"/>
        <end position="19"/>
    </location>
</feature>